<feature type="transmembrane region" description="Helical" evidence="7">
    <location>
        <begin position="182"/>
        <end position="203"/>
    </location>
</feature>
<feature type="transmembrane region" description="Helical" evidence="7">
    <location>
        <begin position="262"/>
        <end position="281"/>
    </location>
</feature>
<sequence length="426" mass="44030">MTTTEAHGLRATLRRWSIVSRLGELPGPMRLIVLGQLAFNTGFYLVLPFFAVHLGRDLGYSGAAIGLLLGLRTFSQQGLFAVGGALADRYGTKQVAVTGFVIRIAGFVLLAFADGLPLLVLGTVAVGFAAALFSPAVESELARQAGRSPLPRADVFAMFAVCGQIGVVVGPVLGSALLAVDFAVTTLAAAAVFVVVLVVFVVVMPREPGAHAADPVFAGWRDVARDRAFLAFAAAYSTWLLSYNQLYLLLPIELTRVDATGALGAMFVLAAVMVILGQLPVTAVTRRVGPRRALPAGFALLALALGLTALLTALPALPGPWRVVPAALFVVLLTLGQMTVMPQAQDAVGRLAGERRLGSYFGVLATAGGVAVLLGGTVLGALVDPAIPPAVPWAVAAVLPAVSAVALAVLARRVPALGSVHERNDA</sequence>
<evidence type="ECO:0000256" key="3">
    <source>
        <dbReference type="ARBA" id="ARBA00022475"/>
    </source>
</evidence>
<keyword evidence="4 7" id="KW-0812">Transmembrane</keyword>
<feature type="domain" description="Major facilitator superfamily (MFS) profile" evidence="8">
    <location>
        <begin position="28"/>
        <end position="415"/>
    </location>
</feature>
<feature type="transmembrane region" description="Helical" evidence="7">
    <location>
        <begin position="360"/>
        <end position="383"/>
    </location>
</feature>
<dbReference type="RefSeq" id="WP_378038090.1">
    <property type="nucleotide sequence ID" value="NZ_JBHSIV010000026.1"/>
</dbReference>
<protein>
    <submittedName>
        <fullName evidence="9">MFS transporter</fullName>
    </submittedName>
</protein>
<accession>A0ABV9YTG8</accession>
<dbReference type="PANTHER" id="PTHR23517:SF2">
    <property type="entry name" value="MULTIDRUG RESISTANCE PROTEIN MDTH"/>
    <property type="match status" value="1"/>
</dbReference>
<comment type="subcellular location">
    <subcellularLocation>
        <location evidence="1">Cell membrane</location>
        <topology evidence="1">Multi-pass membrane protein</topology>
    </subcellularLocation>
</comment>
<dbReference type="InterPro" id="IPR020846">
    <property type="entry name" value="MFS_dom"/>
</dbReference>
<evidence type="ECO:0000256" key="6">
    <source>
        <dbReference type="ARBA" id="ARBA00023136"/>
    </source>
</evidence>
<feature type="transmembrane region" description="Helical" evidence="7">
    <location>
        <begin position="155"/>
        <end position="176"/>
    </location>
</feature>
<dbReference type="Proteomes" id="UP001595947">
    <property type="component" value="Unassembled WGS sequence"/>
</dbReference>
<feature type="transmembrane region" description="Helical" evidence="7">
    <location>
        <begin position="293"/>
        <end position="317"/>
    </location>
</feature>
<evidence type="ECO:0000256" key="2">
    <source>
        <dbReference type="ARBA" id="ARBA00022448"/>
    </source>
</evidence>
<feature type="transmembrane region" description="Helical" evidence="7">
    <location>
        <begin position="118"/>
        <end position="134"/>
    </location>
</feature>
<keyword evidence="5 7" id="KW-1133">Transmembrane helix</keyword>
<evidence type="ECO:0000256" key="4">
    <source>
        <dbReference type="ARBA" id="ARBA00022692"/>
    </source>
</evidence>
<keyword evidence="10" id="KW-1185">Reference proteome</keyword>
<name>A0ABV9YTG8_9PSEU</name>
<keyword evidence="3" id="KW-1003">Cell membrane</keyword>
<evidence type="ECO:0000259" key="8">
    <source>
        <dbReference type="PROSITE" id="PS50850"/>
    </source>
</evidence>
<dbReference type="InterPro" id="IPR011701">
    <property type="entry name" value="MFS"/>
</dbReference>
<feature type="transmembrane region" description="Helical" evidence="7">
    <location>
        <begin position="95"/>
        <end position="112"/>
    </location>
</feature>
<evidence type="ECO:0000256" key="5">
    <source>
        <dbReference type="ARBA" id="ARBA00022989"/>
    </source>
</evidence>
<evidence type="ECO:0000256" key="1">
    <source>
        <dbReference type="ARBA" id="ARBA00004651"/>
    </source>
</evidence>
<feature type="transmembrane region" description="Helical" evidence="7">
    <location>
        <begin position="229"/>
        <end position="250"/>
    </location>
</feature>
<dbReference type="PANTHER" id="PTHR23517">
    <property type="entry name" value="RESISTANCE PROTEIN MDTM, PUTATIVE-RELATED-RELATED"/>
    <property type="match status" value="1"/>
</dbReference>
<dbReference type="EMBL" id="JBHSIV010000026">
    <property type="protein sequence ID" value="MFC5064750.1"/>
    <property type="molecule type" value="Genomic_DNA"/>
</dbReference>
<dbReference type="InterPro" id="IPR050171">
    <property type="entry name" value="MFS_Transporters"/>
</dbReference>
<dbReference type="Pfam" id="PF07690">
    <property type="entry name" value="MFS_1"/>
    <property type="match status" value="1"/>
</dbReference>
<dbReference type="PROSITE" id="PS50850">
    <property type="entry name" value="MFS"/>
    <property type="match status" value="1"/>
</dbReference>
<evidence type="ECO:0000256" key="7">
    <source>
        <dbReference type="SAM" id="Phobius"/>
    </source>
</evidence>
<feature type="transmembrane region" description="Helical" evidence="7">
    <location>
        <begin position="323"/>
        <end position="340"/>
    </location>
</feature>
<gene>
    <name evidence="9" type="ORF">ACFPBZ_21180</name>
</gene>
<evidence type="ECO:0000313" key="10">
    <source>
        <dbReference type="Proteomes" id="UP001595947"/>
    </source>
</evidence>
<comment type="caution">
    <text evidence="9">The sequence shown here is derived from an EMBL/GenBank/DDBJ whole genome shotgun (WGS) entry which is preliminary data.</text>
</comment>
<reference evidence="10" key="1">
    <citation type="journal article" date="2019" name="Int. J. Syst. Evol. Microbiol.">
        <title>The Global Catalogue of Microorganisms (GCM) 10K type strain sequencing project: providing services to taxonomists for standard genome sequencing and annotation.</title>
        <authorList>
            <consortium name="The Broad Institute Genomics Platform"/>
            <consortium name="The Broad Institute Genome Sequencing Center for Infectious Disease"/>
            <person name="Wu L."/>
            <person name="Ma J."/>
        </authorList>
    </citation>
    <scope>NUCLEOTIDE SEQUENCE [LARGE SCALE GENOMIC DNA]</scope>
    <source>
        <strain evidence="10">CGMCC 4.7093</strain>
    </source>
</reference>
<dbReference type="SUPFAM" id="SSF103473">
    <property type="entry name" value="MFS general substrate transporter"/>
    <property type="match status" value="1"/>
</dbReference>
<organism evidence="9 10">
    <name type="scientific">Actinomycetospora atypica</name>
    <dbReference type="NCBI Taxonomy" id="1290095"/>
    <lineage>
        <taxon>Bacteria</taxon>
        <taxon>Bacillati</taxon>
        <taxon>Actinomycetota</taxon>
        <taxon>Actinomycetes</taxon>
        <taxon>Pseudonocardiales</taxon>
        <taxon>Pseudonocardiaceae</taxon>
        <taxon>Actinomycetospora</taxon>
    </lineage>
</organism>
<keyword evidence="2" id="KW-0813">Transport</keyword>
<dbReference type="InterPro" id="IPR036259">
    <property type="entry name" value="MFS_trans_sf"/>
</dbReference>
<feature type="transmembrane region" description="Helical" evidence="7">
    <location>
        <begin position="389"/>
        <end position="411"/>
    </location>
</feature>
<evidence type="ECO:0000313" key="9">
    <source>
        <dbReference type="EMBL" id="MFC5064750.1"/>
    </source>
</evidence>
<keyword evidence="6 7" id="KW-0472">Membrane</keyword>
<dbReference type="Gene3D" id="1.20.1250.20">
    <property type="entry name" value="MFS general substrate transporter like domains"/>
    <property type="match status" value="2"/>
</dbReference>
<proteinExistence type="predicted"/>
<feature type="transmembrane region" description="Helical" evidence="7">
    <location>
        <begin position="31"/>
        <end position="52"/>
    </location>
</feature>